<dbReference type="EMBL" id="FMHG01000001">
    <property type="protein sequence ID" value="SCJ50496.1"/>
    <property type="molecule type" value="Genomic_DNA"/>
</dbReference>
<feature type="transmembrane region" description="Helical" evidence="1">
    <location>
        <begin position="80"/>
        <end position="102"/>
    </location>
</feature>
<protein>
    <submittedName>
        <fullName evidence="2">Predicted membrane protein</fullName>
    </submittedName>
</protein>
<feature type="transmembrane region" description="Helical" evidence="1">
    <location>
        <begin position="108"/>
        <end position="130"/>
    </location>
</feature>
<dbReference type="Pfam" id="PF22564">
    <property type="entry name" value="HAAS"/>
    <property type="match status" value="1"/>
</dbReference>
<organism evidence="2">
    <name type="scientific">uncultured Anaerotruncus sp</name>
    <dbReference type="NCBI Taxonomy" id="905011"/>
    <lineage>
        <taxon>Bacteria</taxon>
        <taxon>Bacillati</taxon>
        <taxon>Bacillota</taxon>
        <taxon>Clostridia</taxon>
        <taxon>Eubacteriales</taxon>
        <taxon>Oscillospiraceae</taxon>
        <taxon>Anaerotruncus</taxon>
        <taxon>environmental samples</taxon>
    </lineage>
</organism>
<evidence type="ECO:0000313" key="2">
    <source>
        <dbReference type="EMBL" id="SCJ50496.1"/>
    </source>
</evidence>
<keyword evidence="1" id="KW-0472">Membrane</keyword>
<gene>
    <name evidence="2" type="ORF">SAMEA3545359_00606</name>
</gene>
<reference evidence="2" key="1">
    <citation type="submission" date="2015-09" db="EMBL/GenBank/DDBJ databases">
        <authorList>
            <consortium name="Pathogen Informatics"/>
        </authorList>
    </citation>
    <scope>NUCLEOTIDE SEQUENCE</scope>
    <source>
        <strain evidence="2">2789STDY5834896</strain>
    </source>
</reference>
<evidence type="ECO:0000256" key="1">
    <source>
        <dbReference type="SAM" id="Phobius"/>
    </source>
</evidence>
<proteinExistence type="predicted"/>
<feature type="transmembrane region" description="Helical" evidence="1">
    <location>
        <begin position="142"/>
        <end position="162"/>
    </location>
</feature>
<dbReference type="AlphaFoldDB" id="A0A1C6GYS4"/>
<name>A0A1C6GYS4_9FIRM</name>
<keyword evidence="1" id="KW-0812">Transmembrane</keyword>
<keyword evidence="1" id="KW-1133">Transmembrane helix</keyword>
<sequence>MDRERFFKELRKLLGQLSPQEREQIFQYYAEIIDDKIEGGMSEAQAVAQLGTPHQVAAKILEENGAAPNSGTGSGTGSKVLITVALVLGSPLWLSLGIAALALLLSAFIVVLALLLTAGVMGLCGVLMLVPSVLLAFREPAAGLFQVGCCLFVSGLAIPFGLGSYKLWGALCRLVDTLIKRLRGKSAERRTAQ</sequence>
<accession>A0A1C6GYS4</accession>